<evidence type="ECO:0000256" key="2">
    <source>
        <dbReference type="ARBA" id="ARBA00023015"/>
    </source>
</evidence>
<feature type="domain" description="HTH lysR-type" evidence="5">
    <location>
        <begin position="3"/>
        <end position="60"/>
    </location>
</feature>
<evidence type="ECO:0000256" key="1">
    <source>
        <dbReference type="ARBA" id="ARBA00009437"/>
    </source>
</evidence>
<dbReference type="InterPro" id="IPR036388">
    <property type="entry name" value="WH-like_DNA-bd_sf"/>
</dbReference>
<dbReference type="PANTHER" id="PTHR30346:SF0">
    <property type="entry name" value="HCA OPERON TRANSCRIPTIONAL ACTIVATOR HCAR"/>
    <property type="match status" value="1"/>
</dbReference>
<organism evidence="6 7">
    <name type="scientific">Dactylosporangium fulvum</name>
    <dbReference type="NCBI Taxonomy" id="53359"/>
    <lineage>
        <taxon>Bacteria</taxon>
        <taxon>Bacillati</taxon>
        <taxon>Actinomycetota</taxon>
        <taxon>Actinomycetes</taxon>
        <taxon>Micromonosporales</taxon>
        <taxon>Micromonosporaceae</taxon>
        <taxon>Dactylosporangium</taxon>
    </lineage>
</organism>
<dbReference type="CDD" id="cd08414">
    <property type="entry name" value="PBP2_LTTR_aromatics_like"/>
    <property type="match status" value="1"/>
</dbReference>
<reference evidence="6" key="2">
    <citation type="submission" date="2022-09" db="EMBL/GenBank/DDBJ databases">
        <title>Biosynthetic gene clusters of Dactylosporangioum fulvum.</title>
        <authorList>
            <person name="Caradec T."/>
        </authorList>
    </citation>
    <scope>NUCLEOTIDE SEQUENCE</scope>
    <source>
        <strain evidence="6">NRRL B-16292</strain>
    </source>
</reference>
<evidence type="ECO:0000259" key="5">
    <source>
        <dbReference type="PROSITE" id="PS50931"/>
    </source>
</evidence>
<dbReference type="InterPro" id="IPR005119">
    <property type="entry name" value="LysR_subst-bd"/>
</dbReference>
<keyword evidence="4" id="KW-0804">Transcription</keyword>
<dbReference type="Gene3D" id="1.10.10.10">
    <property type="entry name" value="Winged helix-like DNA-binding domain superfamily/Winged helix DNA-binding domain"/>
    <property type="match status" value="1"/>
</dbReference>
<reference evidence="6" key="1">
    <citation type="submission" date="2021-04" db="EMBL/GenBank/DDBJ databases">
        <authorList>
            <person name="Hartkoorn R.C."/>
            <person name="Beaudoing E."/>
            <person name="Hot D."/>
        </authorList>
    </citation>
    <scope>NUCLEOTIDE SEQUENCE</scope>
    <source>
        <strain evidence="6">NRRL B-16292</strain>
    </source>
</reference>
<dbReference type="PRINTS" id="PR00039">
    <property type="entry name" value="HTHLYSR"/>
</dbReference>
<dbReference type="PANTHER" id="PTHR30346">
    <property type="entry name" value="TRANSCRIPTIONAL DUAL REGULATOR HCAR-RELATED"/>
    <property type="match status" value="1"/>
</dbReference>
<dbReference type="RefSeq" id="WP_259867064.1">
    <property type="nucleotide sequence ID" value="NZ_BAAAST010000123.1"/>
</dbReference>
<evidence type="ECO:0000313" key="6">
    <source>
        <dbReference type="EMBL" id="UWP87157.1"/>
    </source>
</evidence>
<protein>
    <submittedName>
        <fullName evidence="6">LysR family transcriptional regulator</fullName>
    </submittedName>
</protein>
<dbReference type="Pfam" id="PF03466">
    <property type="entry name" value="LysR_substrate"/>
    <property type="match status" value="1"/>
</dbReference>
<sequence>MTIDVRHLRGFLAIAEEGNLTRAAARLHITQPALSRTLQQLEAHLGGRLVDRSTHHLVLTPAGHAFRRRAAAAVAAVDHALDPAQSREWPVRLGHAWSALGAHTTTLLRRWKQRHPETHLELLRVDDRTAGLAAGLVDAAVIRSPIVAPGVRSERLTAEPRMAALADNNPLAGRASLTLADLATQPLALNTVTGSTTLALWPTGGAPTQVLTVKNTDDWLAVITAGDAVGVTVSATAAVHPNPSVRYVPLTDAPAVDVHLAWREPVSHPAVPALRRLARDVVDGAAPPPNGLPA</sequence>
<dbReference type="Pfam" id="PF00126">
    <property type="entry name" value="HTH_1"/>
    <property type="match status" value="1"/>
</dbReference>
<comment type="similarity">
    <text evidence="1">Belongs to the LysR transcriptional regulatory family.</text>
</comment>
<evidence type="ECO:0000256" key="4">
    <source>
        <dbReference type="ARBA" id="ARBA00023163"/>
    </source>
</evidence>
<dbReference type="Gene3D" id="3.40.190.10">
    <property type="entry name" value="Periplasmic binding protein-like II"/>
    <property type="match status" value="2"/>
</dbReference>
<dbReference type="PROSITE" id="PS50931">
    <property type="entry name" value="HTH_LYSR"/>
    <property type="match status" value="1"/>
</dbReference>
<dbReference type="Proteomes" id="UP001059617">
    <property type="component" value="Chromosome"/>
</dbReference>
<accession>A0ABY5WAR7</accession>
<evidence type="ECO:0000313" key="7">
    <source>
        <dbReference type="Proteomes" id="UP001059617"/>
    </source>
</evidence>
<keyword evidence="3" id="KW-0238">DNA-binding</keyword>
<dbReference type="InterPro" id="IPR036390">
    <property type="entry name" value="WH_DNA-bd_sf"/>
</dbReference>
<dbReference type="InterPro" id="IPR000847">
    <property type="entry name" value="LysR_HTH_N"/>
</dbReference>
<dbReference type="EMBL" id="CP073720">
    <property type="protein sequence ID" value="UWP87157.1"/>
    <property type="molecule type" value="Genomic_DNA"/>
</dbReference>
<proteinExistence type="inferred from homology"/>
<gene>
    <name evidence="6" type="ORF">Dfulv_24105</name>
</gene>
<dbReference type="SUPFAM" id="SSF53850">
    <property type="entry name" value="Periplasmic binding protein-like II"/>
    <property type="match status" value="1"/>
</dbReference>
<name>A0ABY5WAR7_9ACTN</name>
<evidence type="ECO:0000256" key="3">
    <source>
        <dbReference type="ARBA" id="ARBA00023125"/>
    </source>
</evidence>
<keyword evidence="7" id="KW-1185">Reference proteome</keyword>
<dbReference type="SUPFAM" id="SSF46785">
    <property type="entry name" value="Winged helix' DNA-binding domain"/>
    <property type="match status" value="1"/>
</dbReference>
<keyword evidence="2" id="KW-0805">Transcription regulation</keyword>